<sequence length="1315" mass="141897">MSVDSMKLFTTITTYCGLLVAGGATKRDIATLVLGILSAIASGVPFPLIGIVFGQLLNDFNQATCEHDDAIPASYQDSVNQKILLIFYLAIAQFVLIYCHLCCWSLGGARLAQRLREQYLRSLLKQEPLYFSKFPPGEVSARLNGDIQTIRSGTSEKVGIVLASLSFFVTAYIVAFIKDYKLSAELLSLVPAFLLMSFVGSHYVEKYAGIMSDASASAASIALEALSNMVLVQSFRANARLEKRFAQALEIAEAQGIRKAFATGVQAGVLYFVAYSANALAFWQGSVRIASSINEPGTDANVGSVFTVVFVLIEATLLMSQVAPFLHIFASAVASYRKLQEELLRESLIQDSKQAQVLSDRPLKGSFEFRNVIFRYPARPDVTVVDGISLTVEARKHTAIVGLSGSGKSTLVGLMLRLFDAMDGTVYLDGHDVRDLRLEDVRRTSSVVPQNAALLDRSLLENIAYGLISSSHSEHHALLPTLLGPGLGILAEELREGKEIGAAALAHGQEIAEIVKLVRDAAIMADADSFISAMDHGYGTLAGPGGQSISGGQKQRVALARALVKDPAVLILDEATASLDSVSEVKIQNAIALASSGRTTLTIAHRLSTIRNADKIVVMHAGKVVEHGSHAELLSHNGRYAELVRLQTMSSTTPGQDDVLTPKRQMNSTEGAQKKAELQVREDAVVDPSQSKPPSVNGTHEFPGSFAKLFARTFWPVLRPHLLMTALAFASAVIVGATFSGEAVIFGNTVGALSPCNPVPSIEASGRFFGLMFFILALIEFFASIISWSGFGFVSSKSVRALRSTLFNSMLDQDLAWHQKKGTSPAGLLSYITRDCEAWAGLSGSVIGTICSITLNLLAAIIMTHIIAWRIALVTLSLVPLLLGSGLMELRVLGRFEEKHETAYSSSVEIGVESVTNINVIATFSLEQLTMQTYSRSLAGPRKETLRVTLQASFWQATMYFLGNCINALAYWWGSKQIATGNYTQVQFLIVVFSLLVGALLWAQMFALAPELTSAKAAIMRIARIMSIAREGQATDALIRTGSGSDSDIEAKAESKGTPKGVSGPAGVRFHDVQFAYPARPDSQVLHGLNITICPGQLCALVGPSGAGKSTIIQLVLGLYRPQTGSVWIDGTCLTNRADVTFRDRFAIVPQENTLFEGTVAFNIGLGARPDEVADQDEIEHACKLAGIHETIMNLPDKYDTLCGTNGNQFSGGQRQRLSIARALVRQPDLLILDEPSSALDAESEKLLQQSLEIVAKTATVIVIAHRLHTIRSADVIFMIENGQCTARGTHEELLQSSPAYRTNVMHQMVADPDS</sequence>
<evidence type="ECO:0000313" key="13">
    <source>
        <dbReference type="Proteomes" id="UP000504637"/>
    </source>
</evidence>
<dbReference type="SMART" id="SM00382">
    <property type="entry name" value="AAA"/>
    <property type="match status" value="2"/>
</dbReference>
<keyword evidence="3" id="KW-0813">Transport</keyword>
<keyword evidence="13" id="KW-1185">Reference proteome</keyword>
<evidence type="ECO:0000259" key="12">
    <source>
        <dbReference type="PROSITE" id="PS50929"/>
    </source>
</evidence>
<dbReference type="GeneID" id="54361920"/>
<protein>
    <submittedName>
        <fullName evidence="14">ABC multidrug transporter SidT</fullName>
    </submittedName>
</protein>
<evidence type="ECO:0000313" key="14">
    <source>
        <dbReference type="RefSeq" id="XP_033463881.1"/>
    </source>
</evidence>
<feature type="transmembrane region" description="Helical" evidence="10">
    <location>
        <begin position="986"/>
        <end position="1009"/>
    </location>
</feature>
<feature type="region of interest" description="Disordered" evidence="9">
    <location>
        <begin position="1039"/>
        <end position="1063"/>
    </location>
</feature>
<keyword evidence="6" id="KW-0067">ATP-binding</keyword>
<feature type="transmembrane region" description="Helical" evidence="10">
    <location>
        <begin position="33"/>
        <end position="53"/>
    </location>
</feature>
<dbReference type="Gene3D" id="1.20.1560.10">
    <property type="entry name" value="ABC transporter type 1, transmembrane domain"/>
    <property type="match status" value="1"/>
</dbReference>
<dbReference type="Pfam" id="PF00005">
    <property type="entry name" value="ABC_tran"/>
    <property type="match status" value="2"/>
</dbReference>
<feature type="domain" description="ABC transmembrane type-1" evidence="12">
    <location>
        <begin position="33"/>
        <end position="331"/>
    </location>
</feature>
<gene>
    <name evidence="14" type="ORF">K489DRAFT_377285</name>
</gene>
<keyword evidence="4 10" id="KW-0812">Transmembrane</keyword>
<reference evidence="14" key="2">
    <citation type="submission" date="2020-04" db="EMBL/GenBank/DDBJ databases">
        <authorList>
            <consortium name="NCBI Genome Project"/>
        </authorList>
    </citation>
    <scope>NUCLEOTIDE SEQUENCE</scope>
    <source>
        <strain evidence="14">CBS 342.82</strain>
    </source>
</reference>
<dbReference type="PANTHER" id="PTHR43394:SF1">
    <property type="entry name" value="ATP-BINDING CASSETTE SUB-FAMILY B MEMBER 10, MITOCHONDRIAL"/>
    <property type="match status" value="1"/>
</dbReference>
<dbReference type="InterPro" id="IPR003439">
    <property type="entry name" value="ABC_transporter-like_ATP-bd"/>
</dbReference>
<feature type="transmembrane region" description="Helical" evidence="10">
    <location>
        <begin position="260"/>
        <end position="283"/>
    </location>
</feature>
<name>A0A6J3MFV2_9PEZI</name>
<feature type="domain" description="ABC transporter" evidence="11">
    <location>
        <begin position="367"/>
        <end position="646"/>
    </location>
</feature>
<reference evidence="14" key="3">
    <citation type="submission" date="2025-08" db="UniProtKB">
        <authorList>
            <consortium name="RefSeq"/>
        </authorList>
    </citation>
    <scope>IDENTIFICATION</scope>
    <source>
        <strain evidence="14">CBS 342.82</strain>
    </source>
</reference>
<dbReference type="InterPro" id="IPR027417">
    <property type="entry name" value="P-loop_NTPase"/>
</dbReference>
<feature type="transmembrane region" description="Helical" evidence="10">
    <location>
        <begin position="83"/>
        <end position="107"/>
    </location>
</feature>
<feature type="domain" description="ABC transmembrane type-1" evidence="12">
    <location>
        <begin position="726"/>
        <end position="1014"/>
    </location>
</feature>
<accession>A0A6J3MFV2</accession>
<evidence type="ECO:0000256" key="10">
    <source>
        <dbReference type="SAM" id="Phobius"/>
    </source>
</evidence>
<feature type="transmembrane region" description="Helical" evidence="10">
    <location>
        <begin position="768"/>
        <end position="794"/>
    </location>
</feature>
<dbReference type="InterPro" id="IPR017871">
    <property type="entry name" value="ABC_transporter-like_CS"/>
</dbReference>
<evidence type="ECO:0000259" key="11">
    <source>
        <dbReference type="PROSITE" id="PS50893"/>
    </source>
</evidence>
<organism evidence="14">
    <name type="scientific">Dissoconium aciculare CBS 342.82</name>
    <dbReference type="NCBI Taxonomy" id="1314786"/>
    <lineage>
        <taxon>Eukaryota</taxon>
        <taxon>Fungi</taxon>
        <taxon>Dikarya</taxon>
        <taxon>Ascomycota</taxon>
        <taxon>Pezizomycotina</taxon>
        <taxon>Dothideomycetes</taxon>
        <taxon>Dothideomycetidae</taxon>
        <taxon>Mycosphaerellales</taxon>
        <taxon>Dissoconiaceae</taxon>
        <taxon>Dissoconium</taxon>
    </lineage>
</organism>
<dbReference type="Gene3D" id="3.40.50.300">
    <property type="entry name" value="P-loop containing nucleotide triphosphate hydrolases"/>
    <property type="match status" value="2"/>
</dbReference>
<feature type="transmembrane region" description="Helical" evidence="10">
    <location>
        <begin position="722"/>
        <end position="748"/>
    </location>
</feature>
<evidence type="ECO:0000256" key="4">
    <source>
        <dbReference type="ARBA" id="ARBA00022692"/>
    </source>
</evidence>
<dbReference type="GO" id="GO:0016887">
    <property type="term" value="F:ATP hydrolysis activity"/>
    <property type="evidence" value="ECO:0007669"/>
    <property type="project" value="InterPro"/>
</dbReference>
<comment type="subcellular location">
    <subcellularLocation>
        <location evidence="1">Membrane</location>
        <topology evidence="1">Multi-pass membrane protein</topology>
    </subcellularLocation>
</comment>
<dbReference type="PROSITE" id="PS00211">
    <property type="entry name" value="ABC_TRANSPORTER_1"/>
    <property type="match status" value="2"/>
</dbReference>
<dbReference type="SUPFAM" id="SSF90123">
    <property type="entry name" value="ABC transporter transmembrane region"/>
    <property type="match status" value="2"/>
</dbReference>
<evidence type="ECO:0000256" key="6">
    <source>
        <dbReference type="ARBA" id="ARBA00022840"/>
    </source>
</evidence>
<dbReference type="PROSITE" id="PS50929">
    <property type="entry name" value="ABC_TM1F"/>
    <property type="match status" value="2"/>
</dbReference>
<feature type="transmembrane region" description="Helical" evidence="10">
    <location>
        <begin position="838"/>
        <end position="861"/>
    </location>
</feature>
<dbReference type="RefSeq" id="XP_033463881.1">
    <property type="nucleotide sequence ID" value="XM_033604120.1"/>
</dbReference>
<dbReference type="Pfam" id="PF00664">
    <property type="entry name" value="ABC_membrane"/>
    <property type="match status" value="2"/>
</dbReference>
<evidence type="ECO:0000256" key="9">
    <source>
        <dbReference type="SAM" id="MobiDB-lite"/>
    </source>
</evidence>
<dbReference type="GO" id="GO:0090374">
    <property type="term" value="P:oligopeptide export from mitochondrion"/>
    <property type="evidence" value="ECO:0007669"/>
    <property type="project" value="TreeGrafter"/>
</dbReference>
<feature type="region of interest" description="Disordered" evidence="9">
    <location>
        <begin position="650"/>
        <end position="675"/>
    </location>
</feature>
<dbReference type="InterPro" id="IPR036640">
    <property type="entry name" value="ABC1_TM_sf"/>
</dbReference>
<evidence type="ECO:0000256" key="7">
    <source>
        <dbReference type="ARBA" id="ARBA00022989"/>
    </source>
</evidence>
<evidence type="ECO:0000256" key="8">
    <source>
        <dbReference type="ARBA" id="ARBA00023136"/>
    </source>
</evidence>
<dbReference type="OrthoDB" id="6500128at2759"/>
<reference evidence="14" key="1">
    <citation type="submission" date="2020-01" db="EMBL/GenBank/DDBJ databases">
        <authorList>
            <consortium name="DOE Joint Genome Institute"/>
            <person name="Haridas S."/>
            <person name="Albert R."/>
            <person name="Binder M."/>
            <person name="Bloem J."/>
            <person name="Labutti K."/>
            <person name="Salamov A."/>
            <person name="Andreopoulos B."/>
            <person name="Baker S.E."/>
            <person name="Barry K."/>
            <person name="Bills G."/>
            <person name="Bluhm B.H."/>
            <person name="Cannon C."/>
            <person name="Castanera R."/>
            <person name="Culley D.E."/>
            <person name="Daum C."/>
            <person name="Ezra D."/>
            <person name="Gonzalez J.B."/>
            <person name="Henrissat B."/>
            <person name="Kuo A."/>
            <person name="Liang C."/>
            <person name="Lipzen A."/>
            <person name="Lutzoni F."/>
            <person name="Magnuson J."/>
            <person name="Mondo S."/>
            <person name="Nolan M."/>
            <person name="Ohm R."/>
            <person name="Pangilinan J."/>
            <person name="Park H.-J."/>
            <person name="Ramirez L."/>
            <person name="Alfaro M."/>
            <person name="Sun H."/>
            <person name="Tritt A."/>
            <person name="Yoshinaga Y."/>
            <person name="Zwiers L.-H."/>
            <person name="Turgeon B.G."/>
            <person name="Goodwin S.B."/>
            <person name="Spatafora J.W."/>
            <person name="Crous P.W."/>
            <person name="Grigoriev I.V."/>
        </authorList>
    </citation>
    <scope>NUCLEOTIDE SEQUENCE</scope>
    <source>
        <strain evidence="14">CBS 342.82</strain>
    </source>
</reference>
<evidence type="ECO:0000256" key="5">
    <source>
        <dbReference type="ARBA" id="ARBA00022741"/>
    </source>
</evidence>
<keyword evidence="5" id="KW-0547">Nucleotide-binding</keyword>
<dbReference type="SUPFAM" id="SSF52540">
    <property type="entry name" value="P-loop containing nucleoside triphosphate hydrolases"/>
    <property type="match status" value="2"/>
</dbReference>
<dbReference type="FunFam" id="3.40.50.300:FF:000913">
    <property type="entry name" value="ABC multidrug transporter SitT"/>
    <property type="match status" value="1"/>
</dbReference>
<feature type="transmembrane region" description="Helical" evidence="10">
    <location>
        <begin position="184"/>
        <end position="204"/>
    </location>
</feature>
<dbReference type="CDD" id="cd18578">
    <property type="entry name" value="ABC_6TM_Pgp_ABCB1_D2_like"/>
    <property type="match status" value="1"/>
</dbReference>
<dbReference type="InterPro" id="IPR003593">
    <property type="entry name" value="AAA+_ATPase"/>
</dbReference>
<evidence type="ECO:0000256" key="3">
    <source>
        <dbReference type="ARBA" id="ARBA00022448"/>
    </source>
</evidence>
<evidence type="ECO:0000256" key="1">
    <source>
        <dbReference type="ARBA" id="ARBA00004141"/>
    </source>
</evidence>
<dbReference type="Proteomes" id="UP000504637">
    <property type="component" value="Unplaced"/>
</dbReference>
<keyword evidence="8 10" id="KW-0472">Membrane</keyword>
<proteinExistence type="inferred from homology"/>
<dbReference type="InterPro" id="IPR039421">
    <property type="entry name" value="Type_1_exporter"/>
</dbReference>
<evidence type="ECO:0000256" key="2">
    <source>
        <dbReference type="ARBA" id="ARBA00007577"/>
    </source>
</evidence>
<dbReference type="GO" id="GO:0005743">
    <property type="term" value="C:mitochondrial inner membrane"/>
    <property type="evidence" value="ECO:0007669"/>
    <property type="project" value="TreeGrafter"/>
</dbReference>
<feature type="transmembrane region" description="Helical" evidence="10">
    <location>
        <begin position="158"/>
        <end position="177"/>
    </location>
</feature>
<keyword evidence="7 10" id="KW-1133">Transmembrane helix</keyword>
<comment type="similarity">
    <text evidence="2">Belongs to the ABC transporter superfamily. ABCB family. Multidrug resistance exporter (TC 3.A.1.201) subfamily.</text>
</comment>
<dbReference type="CDD" id="cd18577">
    <property type="entry name" value="ABC_6TM_Pgp_ABCB1_D1_like"/>
    <property type="match status" value="1"/>
</dbReference>
<dbReference type="GO" id="GO:0005524">
    <property type="term" value="F:ATP binding"/>
    <property type="evidence" value="ECO:0007669"/>
    <property type="project" value="UniProtKB-KW"/>
</dbReference>
<dbReference type="FunFam" id="1.20.1560.10:FF:000057">
    <property type="entry name" value="ABC multidrug transporter SitT"/>
    <property type="match status" value="1"/>
</dbReference>
<dbReference type="PANTHER" id="PTHR43394">
    <property type="entry name" value="ATP-DEPENDENT PERMEASE MDL1, MITOCHONDRIAL"/>
    <property type="match status" value="1"/>
</dbReference>
<dbReference type="InterPro" id="IPR011527">
    <property type="entry name" value="ABC1_TM_dom"/>
</dbReference>
<dbReference type="PROSITE" id="PS50893">
    <property type="entry name" value="ABC_TRANSPORTER_2"/>
    <property type="match status" value="2"/>
</dbReference>
<feature type="transmembrane region" description="Helical" evidence="10">
    <location>
        <begin position="867"/>
        <end position="890"/>
    </location>
</feature>
<feature type="domain" description="ABC transporter" evidence="11">
    <location>
        <begin position="1068"/>
        <end position="1307"/>
    </location>
</feature>
<feature type="transmembrane region" description="Helical" evidence="10">
    <location>
        <begin position="952"/>
        <end position="974"/>
    </location>
</feature>
<dbReference type="GO" id="GO:0015421">
    <property type="term" value="F:ABC-type oligopeptide transporter activity"/>
    <property type="evidence" value="ECO:0007669"/>
    <property type="project" value="TreeGrafter"/>
</dbReference>